<accession>A0A3S5A1S8</accession>
<feature type="chain" id="PRO_5018696293" description="Myotubularin phosphatase domain-containing protein" evidence="1">
    <location>
        <begin position="30"/>
        <end position="363"/>
    </location>
</feature>
<proteinExistence type="predicted"/>
<dbReference type="Proteomes" id="UP000784294">
    <property type="component" value="Unassembled WGS sequence"/>
</dbReference>
<sequence>MLRLTIGHPLFARLVVPLVISIRAWRVSARLWPLFCLTRFDEMWPLMARWTDEISFSSVRPHASKQTGRLGCELFMAVIAATFLSVPRKIPNLVPESYKSHEPAWITATLNWCRPAGSTFADIDSSSSPFLSWPLPPSDIWRRVFSDIWCQHHFPPEQQQRQHQGQPIELCASQALARKLDALLAGSPLPEEPTCLQSSNPSLMKEKHQQPFSKQREAQNCSLDGIHPNCWTSGVAGSPGLISQVDLGRLLAGLCLTTPHARLADALAAGYLAWRRLAGLTARLYADTCLLAGGLAEAKATADQMACRLAGLEAYAERSQQTDFLSDLATQIWQVLAQVSYPIYEFNYNYKQSFRMIFIGNAF</sequence>
<dbReference type="EMBL" id="CAAALY010006906">
    <property type="protein sequence ID" value="VEL09667.1"/>
    <property type="molecule type" value="Genomic_DNA"/>
</dbReference>
<feature type="signal peptide" evidence="1">
    <location>
        <begin position="1"/>
        <end position="29"/>
    </location>
</feature>
<keyword evidence="3" id="KW-1185">Reference proteome</keyword>
<keyword evidence="1" id="KW-0732">Signal</keyword>
<organism evidence="2 3">
    <name type="scientific">Protopolystoma xenopodis</name>
    <dbReference type="NCBI Taxonomy" id="117903"/>
    <lineage>
        <taxon>Eukaryota</taxon>
        <taxon>Metazoa</taxon>
        <taxon>Spiralia</taxon>
        <taxon>Lophotrochozoa</taxon>
        <taxon>Platyhelminthes</taxon>
        <taxon>Monogenea</taxon>
        <taxon>Polyopisthocotylea</taxon>
        <taxon>Polystomatidea</taxon>
        <taxon>Polystomatidae</taxon>
        <taxon>Protopolystoma</taxon>
    </lineage>
</organism>
<evidence type="ECO:0008006" key="4">
    <source>
        <dbReference type="Google" id="ProtNLM"/>
    </source>
</evidence>
<dbReference type="AlphaFoldDB" id="A0A3S5A1S8"/>
<protein>
    <recommendedName>
        <fullName evidence="4">Myotubularin phosphatase domain-containing protein</fullName>
    </recommendedName>
</protein>
<evidence type="ECO:0000313" key="3">
    <source>
        <dbReference type="Proteomes" id="UP000784294"/>
    </source>
</evidence>
<evidence type="ECO:0000256" key="1">
    <source>
        <dbReference type="SAM" id="SignalP"/>
    </source>
</evidence>
<gene>
    <name evidence="2" type="ORF">PXEA_LOCUS3107</name>
</gene>
<name>A0A3S5A1S8_9PLAT</name>
<reference evidence="2" key="1">
    <citation type="submission" date="2018-11" db="EMBL/GenBank/DDBJ databases">
        <authorList>
            <consortium name="Pathogen Informatics"/>
        </authorList>
    </citation>
    <scope>NUCLEOTIDE SEQUENCE</scope>
</reference>
<evidence type="ECO:0000313" key="2">
    <source>
        <dbReference type="EMBL" id="VEL09667.1"/>
    </source>
</evidence>
<comment type="caution">
    <text evidence="2">The sequence shown here is derived from an EMBL/GenBank/DDBJ whole genome shotgun (WGS) entry which is preliminary data.</text>
</comment>